<sequence>MVLVSSLSTKEDIKRLINSKEITVYVISFYQDSENETPHVVLINDKCEPFSVTNVPYDHLFWGEIDRISICYDEDYYEKSLLYYSEEKNDWRYRDVKYIRFTKIHNPKLSIFRKKYQVFSVKDKRKEQIQADFALLLEGENKNVLIHCSKLGANLYVIDDMKKVKEVLVNAAKVI</sequence>
<dbReference type="EMBL" id="MUAJ01000021">
    <property type="protein sequence ID" value="OOR10870.1"/>
    <property type="molecule type" value="Genomic_DNA"/>
</dbReference>
<dbReference type="Proteomes" id="UP000190906">
    <property type="component" value="Unassembled WGS sequence"/>
</dbReference>
<protein>
    <submittedName>
        <fullName evidence="1">Uncharacterized protein</fullName>
    </submittedName>
</protein>
<evidence type="ECO:0000313" key="2">
    <source>
        <dbReference type="Proteomes" id="UP000190906"/>
    </source>
</evidence>
<name>A0A1S9TLX0_BACCE</name>
<gene>
    <name evidence="1" type="ORF">BW897_20405</name>
</gene>
<dbReference type="AlphaFoldDB" id="A0A1S9TLX0"/>
<organism evidence="1 2">
    <name type="scientific">Bacillus cereus</name>
    <dbReference type="NCBI Taxonomy" id="1396"/>
    <lineage>
        <taxon>Bacteria</taxon>
        <taxon>Bacillati</taxon>
        <taxon>Bacillota</taxon>
        <taxon>Bacilli</taxon>
        <taxon>Bacillales</taxon>
        <taxon>Bacillaceae</taxon>
        <taxon>Bacillus</taxon>
        <taxon>Bacillus cereus group</taxon>
    </lineage>
</organism>
<proteinExistence type="predicted"/>
<dbReference type="RefSeq" id="WP_078205071.1">
    <property type="nucleotide sequence ID" value="NZ_MUAJ01000021.1"/>
</dbReference>
<evidence type="ECO:0000313" key="1">
    <source>
        <dbReference type="EMBL" id="OOR10870.1"/>
    </source>
</evidence>
<comment type="caution">
    <text evidence="1">The sequence shown here is derived from an EMBL/GenBank/DDBJ whole genome shotgun (WGS) entry which is preliminary data.</text>
</comment>
<accession>A0A1S9TLX0</accession>
<reference evidence="1 2" key="1">
    <citation type="submission" date="2017-01" db="EMBL/GenBank/DDBJ databases">
        <title>Bacillus cereus isolates.</title>
        <authorList>
            <person name="Beno S.M."/>
        </authorList>
    </citation>
    <scope>NUCLEOTIDE SEQUENCE [LARGE SCALE GENOMIC DNA]</scope>
    <source>
        <strain evidence="1 2">FSL H8-0485</strain>
    </source>
</reference>